<dbReference type="EMBL" id="CP096983">
    <property type="protein sequence ID" value="URZ13450.1"/>
    <property type="molecule type" value="Genomic_DNA"/>
</dbReference>
<sequence length="725" mass="83938">MMSIEFNKDKKIFHLKAKGLSYVIGVFQNGKLGNIYFGKRIKELNYDMEESLNLSAENIPLDVMKNEYPEYGTGDFRKPAYQVETENGTAISNLEYVSHKIYKGKPELKGLPAVYVEEDSEADTLEVVLEDPILKLKVSLLYTVFRDHNVITRSVRFINNGEQNIKLLKAMSMNIDFDNADYDMLQLSGAWCRERSVLKRSLVQGSQVVESSRGVSSHQQNPFIALMSKNCDEENGEVYGFSFVYSGNFLAEVEVDQHFKARVSIGINPFTFSWLLEKNESLTLPEVVIVYSEKGLGDMSRTYHRLYRKRLCRGVYRDKERPVLVNNWEATYFDFTEEKIKNIAQEAGKLGLELFVLDDGWFKKRNADNSSLGDWIEDKRKLPSGLNSLAKSINKMGVYFGLWVEPEMISEDSDLYRQHPDYCMHVPNRKRSAGRYERNQLVLDLSREDVCVHVFRMISKVLKSAPIAYVKWDMNRSITELGSEKLPIERQREVAHRYVLGLYRVMYELTKEFPDVLFESCSSGGARFDPGMLFYMPQTWTSDCTDAIERLKIQYGTSIVYPAITMGAHVSACPNHQVGRIEDLMTRGNAAMSGNFGYELDLTKLTEEEKKEVKNQVDKYKNIRNLIQFGDFYRILSPFDKPEASWIFVNEDKTEAIFFYFNVLLKPNIVERRVRFKGLNENLSYRIKELNAVFSGEELMYRGIIIPKFKKDFESLMYRLKAEKN</sequence>
<dbReference type="CDD" id="cd14791">
    <property type="entry name" value="GH36"/>
    <property type="match status" value="1"/>
</dbReference>
<dbReference type="Proteomes" id="UP000190951">
    <property type="component" value="Chromosome"/>
</dbReference>
<keyword evidence="7" id="KW-1185">Reference proteome</keyword>
<dbReference type="InterPro" id="IPR013780">
    <property type="entry name" value="Glyco_hydro_b"/>
</dbReference>
<proteinExistence type="inferred from homology"/>
<evidence type="ECO:0000256" key="2">
    <source>
        <dbReference type="ARBA" id="ARBA00012755"/>
    </source>
</evidence>
<keyword evidence="4 5" id="KW-0326">Glycosidase</keyword>
<dbReference type="InterPro" id="IPR038417">
    <property type="entry name" value="Alpga-gal_N_sf"/>
</dbReference>
<accession>A0A1S8LU41</accession>
<dbReference type="SUPFAM" id="SSF51445">
    <property type="entry name" value="(Trans)glycosidases"/>
    <property type="match status" value="1"/>
</dbReference>
<dbReference type="STRING" id="84029.CROST_29800"/>
<dbReference type="PROSITE" id="PS00512">
    <property type="entry name" value="ALPHA_GALACTOSIDASE"/>
    <property type="match status" value="1"/>
</dbReference>
<dbReference type="InterPro" id="IPR013785">
    <property type="entry name" value="Aldolase_TIM"/>
</dbReference>
<dbReference type="Gene3D" id="2.70.98.60">
    <property type="entry name" value="alpha-galactosidase from lactobacil brevis"/>
    <property type="match status" value="1"/>
</dbReference>
<dbReference type="KEGG" id="crw:CROST_042160"/>
<dbReference type="InterPro" id="IPR050985">
    <property type="entry name" value="Alpha-glycosidase_related"/>
</dbReference>
<dbReference type="Pfam" id="PF02065">
    <property type="entry name" value="Melibiase"/>
    <property type="match status" value="1"/>
</dbReference>
<dbReference type="Pfam" id="PF16874">
    <property type="entry name" value="Glyco_hydro_36C"/>
    <property type="match status" value="1"/>
</dbReference>
<dbReference type="Pfam" id="PF16875">
    <property type="entry name" value="Glyco_hydro_36N"/>
    <property type="match status" value="1"/>
</dbReference>
<dbReference type="FunFam" id="3.20.20.70:FF:000118">
    <property type="entry name" value="Alpha-galactosidase"/>
    <property type="match status" value="1"/>
</dbReference>
<evidence type="ECO:0000256" key="3">
    <source>
        <dbReference type="ARBA" id="ARBA00022801"/>
    </source>
</evidence>
<dbReference type="InterPro" id="IPR031704">
    <property type="entry name" value="Glyco_hydro_36_N"/>
</dbReference>
<evidence type="ECO:0000256" key="4">
    <source>
        <dbReference type="ARBA" id="ARBA00023295"/>
    </source>
</evidence>
<evidence type="ECO:0000313" key="6">
    <source>
        <dbReference type="EMBL" id="URZ13450.1"/>
    </source>
</evidence>
<evidence type="ECO:0000256" key="1">
    <source>
        <dbReference type="ARBA" id="ARBA00001255"/>
    </source>
</evidence>
<reference evidence="6 7" key="1">
    <citation type="submission" date="2022-04" db="EMBL/GenBank/DDBJ databases">
        <title>Genome sequence of C. roseum typestrain.</title>
        <authorList>
            <person name="Poehlein A."/>
            <person name="Schoch T."/>
            <person name="Duerre P."/>
            <person name="Daniel R."/>
        </authorList>
    </citation>
    <scope>NUCLEOTIDE SEQUENCE [LARGE SCALE GENOMIC DNA]</scope>
    <source>
        <strain evidence="6 7">DSM 7320</strain>
    </source>
</reference>
<gene>
    <name evidence="6" type="primary">agaA</name>
    <name evidence="6" type="ORF">CROST_042160</name>
</gene>
<organism evidence="6 7">
    <name type="scientific">Clostridium felsineum</name>
    <dbReference type="NCBI Taxonomy" id="36839"/>
    <lineage>
        <taxon>Bacteria</taxon>
        <taxon>Bacillati</taxon>
        <taxon>Bacillota</taxon>
        <taxon>Clostridia</taxon>
        <taxon>Eubacteriales</taxon>
        <taxon>Clostridiaceae</taxon>
        <taxon>Clostridium</taxon>
    </lineage>
</organism>
<dbReference type="AlphaFoldDB" id="A0A1S8LU41"/>
<name>A0A1S8LU41_9CLOT</name>
<dbReference type="Gene3D" id="2.60.40.1180">
    <property type="entry name" value="Golgi alpha-mannosidase II"/>
    <property type="match status" value="1"/>
</dbReference>
<dbReference type="Gene3D" id="3.20.20.70">
    <property type="entry name" value="Aldolase class I"/>
    <property type="match status" value="1"/>
</dbReference>
<comment type="similarity">
    <text evidence="5">Belongs to the glycosyl hydrolase.</text>
</comment>
<dbReference type="GO" id="GO:0004557">
    <property type="term" value="F:alpha-galactosidase activity"/>
    <property type="evidence" value="ECO:0007669"/>
    <property type="project" value="UniProtKB-UniRule"/>
</dbReference>
<dbReference type="EC" id="3.2.1.22" evidence="2 5"/>
<protein>
    <recommendedName>
        <fullName evidence="2 5">Alpha-galactosidase</fullName>
        <ecNumber evidence="2 5">3.2.1.22</ecNumber>
    </recommendedName>
</protein>
<comment type="catalytic activity">
    <reaction evidence="1 5">
        <text>Hydrolysis of terminal, non-reducing alpha-D-galactose residues in alpha-D-galactosides, including galactose oligosaccharides, galactomannans and galactolipids.</text>
        <dbReference type="EC" id="3.2.1.22"/>
    </reaction>
</comment>
<dbReference type="InterPro" id="IPR000111">
    <property type="entry name" value="Glyco_hydro_27/36_CS"/>
</dbReference>
<keyword evidence="3 5" id="KW-0378">Hydrolase</keyword>
<dbReference type="PIRSF" id="PIRSF005536">
    <property type="entry name" value="Agal"/>
    <property type="match status" value="1"/>
</dbReference>
<dbReference type="PANTHER" id="PTHR43053">
    <property type="entry name" value="GLYCOSIDASE FAMILY 31"/>
    <property type="match status" value="1"/>
</dbReference>
<dbReference type="InterPro" id="IPR017853">
    <property type="entry name" value="GH"/>
</dbReference>
<dbReference type="InterPro" id="IPR002252">
    <property type="entry name" value="Glyco_hydro_36"/>
</dbReference>
<evidence type="ECO:0000313" key="7">
    <source>
        <dbReference type="Proteomes" id="UP000190951"/>
    </source>
</evidence>
<dbReference type="PRINTS" id="PR00743">
    <property type="entry name" value="GLHYDRLASE36"/>
</dbReference>
<dbReference type="PANTHER" id="PTHR43053:SF3">
    <property type="entry name" value="ALPHA-GALACTOSIDASE C-RELATED"/>
    <property type="match status" value="1"/>
</dbReference>
<dbReference type="GO" id="GO:0016052">
    <property type="term" value="P:carbohydrate catabolic process"/>
    <property type="evidence" value="ECO:0007669"/>
    <property type="project" value="InterPro"/>
</dbReference>
<dbReference type="InterPro" id="IPR031705">
    <property type="entry name" value="Glyco_hydro_36_C"/>
</dbReference>
<evidence type="ECO:0000256" key="5">
    <source>
        <dbReference type="PIRNR" id="PIRNR005536"/>
    </source>
</evidence>